<dbReference type="STRING" id="112268.A0A182WGN9"/>
<evidence type="ECO:0000313" key="11">
    <source>
        <dbReference type="Proteomes" id="UP000075920"/>
    </source>
</evidence>
<protein>
    <recommendedName>
        <fullName evidence="9">E2F/DP family winged-helix DNA-binding domain-containing protein</fullName>
    </recommendedName>
</protein>
<evidence type="ECO:0000256" key="3">
    <source>
        <dbReference type="ARBA" id="ARBA00023015"/>
    </source>
</evidence>
<dbReference type="GO" id="GO:0000978">
    <property type="term" value="F:RNA polymerase II cis-regulatory region sequence-specific DNA binding"/>
    <property type="evidence" value="ECO:0007669"/>
    <property type="project" value="InterPro"/>
</dbReference>
<dbReference type="InterPro" id="IPR003316">
    <property type="entry name" value="E2F_WHTH_DNA-bd_dom"/>
</dbReference>
<dbReference type="InterPro" id="IPR036390">
    <property type="entry name" value="WH_DNA-bd_sf"/>
</dbReference>
<evidence type="ECO:0000256" key="4">
    <source>
        <dbReference type="ARBA" id="ARBA00023125"/>
    </source>
</evidence>
<comment type="similarity">
    <text evidence="2 7">Belongs to the E2F/DP family.</text>
</comment>
<dbReference type="InterPro" id="IPR036388">
    <property type="entry name" value="WH-like_DNA-bd_sf"/>
</dbReference>
<dbReference type="EnsemblMetazoa" id="AMIN009539-RA">
    <property type="protein sequence ID" value="AMIN009539-PA"/>
    <property type="gene ID" value="AMIN009539"/>
</dbReference>
<dbReference type="PANTHER" id="PTHR12081:SF18">
    <property type="entry name" value="TRANSCRIPTION FACTOR E2F2-RELATED"/>
    <property type="match status" value="1"/>
</dbReference>
<reference evidence="11" key="1">
    <citation type="submission" date="2013-03" db="EMBL/GenBank/DDBJ databases">
        <title>The Genome Sequence of Anopheles minimus MINIMUS1.</title>
        <authorList>
            <consortium name="The Broad Institute Genomics Platform"/>
            <person name="Neafsey D.E."/>
            <person name="Walton C."/>
            <person name="Walker B."/>
            <person name="Young S.K."/>
            <person name="Zeng Q."/>
            <person name="Gargeya S."/>
            <person name="Fitzgerald M."/>
            <person name="Haas B."/>
            <person name="Abouelleil A."/>
            <person name="Allen A.W."/>
            <person name="Alvarado L."/>
            <person name="Arachchi H.M."/>
            <person name="Berlin A.M."/>
            <person name="Chapman S.B."/>
            <person name="Gainer-Dewar J."/>
            <person name="Goldberg J."/>
            <person name="Griggs A."/>
            <person name="Gujja S."/>
            <person name="Hansen M."/>
            <person name="Howarth C."/>
            <person name="Imamovic A."/>
            <person name="Ireland A."/>
            <person name="Larimer J."/>
            <person name="McCowan C."/>
            <person name="Murphy C."/>
            <person name="Pearson M."/>
            <person name="Poon T.W."/>
            <person name="Priest M."/>
            <person name="Roberts A."/>
            <person name="Saif S."/>
            <person name="Shea T."/>
            <person name="Sisk P."/>
            <person name="Sykes S."/>
            <person name="Wortman J."/>
            <person name="Nusbaum C."/>
            <person name="Birren B."/>
        </authorList>
    </citation>
    <scope>NUCLEOTIDE SEQUENCE [LARGE SCALE GENOMIC DNA]</scope>
    <source>
        <strain evidence="11">MINIMUS1</strain>
    </source>
</reference>
<evidence type="ECO:0000313" key="10">
    <source>
        <dbReference type="EnsemblMetazoa" id="AMIN009539-PA"/>
    </source>
</evidence>
<dbReference type="GO" id="GO:0090575">
    <property type="term" value="C:RNA polymerase II transcription regulator complex"/>
    <property type="evidence" value="ECO:0007669"/>
    <property type="project" value="TreeGrafter"/>
</dbReference>
<feature type="region of interest" description="Disordered" evidence="8">
    <location>
        <begin position="253"/>
        <end position="289"/>
    </location>
</feature>
<dbReference type="InterPro" id="IPR015633">
    <property type="entry name" value="E2F"/>
</dbReference>
<dbReference type="PANTHER" id="PTHR12081">
    <property type="entry name" value="TRANSCRIPTION FACTOR E2F"/>
    <property type="match status" value="1"/>
</dbReference>
<evidence type="ECO:0000256" key="5">
    <source>
        <dbReference type="ARBA" id="ARBA00023163"/>
    </source>
</evidence>
<name>A0A182WGN9_9DIPT</name>
<keyword evidence="6 7" id="KW-0539">Nucleus</keyword>
<evidence type="ECO:0000256" key="1">
    <source>
        <dbReference type="ARBA" id="ARBA00004123"/>
    </source>
</evidence>
<evidence type="ECO:0000256" key="6">
    <source>
        <dbReference type="ARBA" id="ARBA00023242"/>
    </source>
</evidence>
<feature type="domain" description="E2F/DP family winged-helix DNA-binding" evidence="9">
    <location>
        <begin position="31"/>
        <end position="97"/>
    </location>
</feature>
<comment type="subcellular location">
    <subcellularLocation>
        <location evidence="1 7">Nucleus</location>
    </subcellularLocation>
</comment>
<evidence type="ECO:0000256" key="8">
    <source>
        <dbReference type="SAM" id="MobiDB-lite"/>
    </source>
</evidence>
<accession>A0A182WGN9</accession>
<dbReference type="SUPFAM" id="SSF144074">
    <property type="entry name" value="E2F-DP heterodimerization region"/>
    <property type="match status" value="1"/>
</dbReference>
<dbReference type="FunFam" id="1.10.10.10:FF:000458">
    <property type="entry name" value="E2F-like (Mammalian transcription factor)"/>
    <property type="match status" value="1"/>
</dbReference>
<dbReference type="GO" id="GO:0000981">
    <property type="term" value="F:DNA-binding transcription factor activity, RNA polymerase II-specific"/>
    <property type="evidence" value="ECO:0007669"/>
    <property type="project" value="TreeGrafter"/>
</dbReference>
<dbReference type="SMART" id="SM01372">
    <property type="entry name" value="E2F_TDP"/>
    <property type="match status" value="1"/>
</dbReference>
<feature type="region of interest" description="Disordered" evidence="8">
    <location>
        <begin position="1"/>
        <end position="31"/>
    </location>
</feature>
<keyword evidence="11" id="KW-1185">Reference proteome</keyword>
<dbReference type="Pfam" id="PF02319">
    <property type="entry name" value="WHD_E2F_TDP"/>
    <property type="match status" value="1"/>
</dbReference>
<keyword evidence="5 7" id="KW-0804">Transcription</keyword>
<proteinExistence type="inferred from homology"/>
<dbReference type="VEuPathDB" id="VectorBase:AMIN009539"/>
<evidence type="ECO:0000256" key="2">
    <source>
        <dbReference type="ARBA" id="ARBA00010940"/>
    </source>
</evidence>
<dbReference type="InterPro" id="IPR037241">
    <property type="entry name" value="E2F-DP_heterodim"/>
</dbReference>
<keyword evidence="4 7" id="KW-0238">DNA-binding</keyword>
<dbReference type="Proteomes" id="UP000075920">
    <property type="component" value="Unassembled WGS sequence"/>
</dbReference>
<sequence>MLQQAADHSPTSPNPEEEEDEGDFEPSSKRRFDKSLTMLTRSVVKMLRETPDGVLYLRDVSSTLSNRQKRRIYDVTNVLEGIGLVKKQVKNHIKWIGEELTTKSCLGTARQIGEHMRTRRNLELREAWIDKQLNAIRKSTQMLHEDDAMRSFLYVTSDDLISVFGENRTLLTLSEDQQLTRRRQPTFPVGVQTTNWRSIRHGGNNRHLWAKSRPKGLPLTLMVLKEPYGSCYTRPSRRTAILRANAVQKYTRLEEEDVEQDSQDVPPWGGTMEHNNPMSGEPGNESDEDEYAKLRHRERLARILLDNRTDAHHSLYRPNGWTNRKKETRGLLIPFLVIKPRTYGSYTFALQPNEGVFDLFGYAAVVNSDTRQRANDS</sequence>
<evidence type="ECO:0000259" key="9">
    <source>
        <dbReference type="SMART" id="SM01372"/>
    </source>
</evidence>
<evidence type="ECO:0000256" key="7">
    <source>
        <dbReference type="RuleBase" id="RU003796"/>
    </source>
</evidence>
<reference evidence="10" key="2">
    <citation type="submission" date="2020-05" db="UniProtKB">
        <authorList>
            <consortium name="EnsemblMetazoa"/>
        </authorList>
    </citation>
    <scope>IDENTIFICATION</scope>
    <source>
        <strain evidence="10">MINIMUS1</strain>
    </source>
</reference>
<organism evidence="10 11">
    <name type="scientific">Anopheles minimus</name>
    <dbReference type="NCBI Taxonomy" id="112268"/>
    <lineage>
        <taxon>Eukaryota</taxon>
        <taxon>Metazoa</taxon>
        <taxon>Ecdysozoa</taxon>
        <taxon>Arthropoda</taxon>
        <taxon>Hexapoda</taxon>
        <taxon>Insecta</taxon>
        <taxon>Pterygota</taxon>
        <taxon>Neoptera</taxon>
        <taxon>Endopterygota</taxon>
        <taxon>Diptera</taxon>
        <taxon>Nematocera</taxon>
        <taxon>Culicoidea</taxon>
        <taxon>Culicidae</taxon>
        <taxon>Anophelinae</taxon>
        <taxon>Anopheles</taxon>
    </lineage>
</organism>
<keyword evidence="3 7" id="KW-0805">Transcription regulation</keyword>
<dbReference type="AlphaFoldDB" id="A0A182WGN9"/>
<feature type="compositionally biased region" description="Acidic residues" evidence="8">
    <location>
        <begin position="15"/>
        <end position="24"/>
    </location>
</feature>
<dbReference type="SUPFAM" id="SSF46785">
    <property type="entry name" value="Winged helix' DNA-binding domain"/>
    <property type="match status" value="1"/>
</dbReference>
<dbReference type="Gene3D" id="1.10.10.10">
    <property type="entry name" value="Winged helix-like DNA-binding domain superfamily/Winged helix DNA-binding domain"/>
    <property type="match status" value="1"/>
</dbReference>